<protein>
    <submittedName>
        <fullName evidence="2">Alpha/beta hydrolase</fullName>
    </submittedName>
</protein>
<evidence type="ECO:0000313" key="2">
    <source>
        <dbReference type="EMBL" id="QCL81718.1"/>
    </source>
</evidence>
<name>A0AAE6BGX8_AGRTU</name>
<dbReference type="PRINTS" id="PR00111">
    <property type="entry name" value="ABHYDROLASE"/>
</dbReference>
<dbReference type="PRINTS" id="PR00412">
    <property type="entry name" value="EPOXHYDRLASE"/>
</dbReference>
<gene>
    <name evidence="2" type="ORF">CFBP5877_21785</name>
</gene>
<dbReference type="AlphaFoldDB" id="A0AAE6BGX8"/>
<dbReference type="PANTHER" id="PTHR42977">
    <property type="entry name" value="HYDROLASE-RELATED"/>
    <property type="match status" value="1"/>
</dbReference>
<keyword evidence="2" id="KW-0378">Hydrolase</keyword>
<reference evidence="2 3" key="1">
    <citation type="submission" date="2019-04" db="EMBL/GenBank/DDBJ databases">
        <title>Complete genome sequence of Agrobacterium tumefaciens CFBP5877.</title>
        <authorList>
            <person name="Huang Y.-Y."/>
            <person name="Chiang H.-Y."/>
            <person name="Chou L."/>
            <person name="Lai E.-M."/>
            <person name="Kuo C.-H."/>
        </authorList>
    </citation>
    <scope>NUCLEOTIDE SEQUENCE [LARGE SCALE GENOMIC DNA]</scope>
    <source>
        <strain evidence="2 3">CFBP5877</strain>
    </source>
</reference>
<dbReference type="GO" id="GO:0004301">
    <property type="term" value="F:epoxide hydrolase activity"/>
    <property type="evidence" value="ECO:0007669"/>
    <property type="project" value="TreeGrafter"/>
</dbReference>
<dbReference type="RefSeq" id="WP_080828128.1">
    <property type="nucleotide sequence ID" value="NZ_CP039889.1"/>
</dbReference>
<feature type="domain" description="AB hydrolase-1" evidence="1">
    <location>
        <begin position="28"/>
        <end position="271"/>
    </location>
</feature>
<dbReference type="PANTHER" id="PTHR42977:SF1">
    <property type="entry name" value="BLR6576 PROTEIN"/>
    <property type="match status" value="1"/>
</dbReference>
<dbReference type="SUPFAM" id="SSF53474">
    <property type="entry name" value="alpha/beta-Hydrolases"/>
    <property type="match status" value="1"/>
</dbReference>
<dbReference type="Proteomes" id="UP000298579">
    <property type="component" value="Chromosome linear"/>
</dbReference>
<evidence type="ECO:0000259" key="1">
    <source>
        <dbReference type="Pfam" id="PF00561"/>
    </source>
</evidence>
<evidence type="ECO:0000313" key="3">
    <source>
        <dbReference type="Proteomes" id="UP000298579"/>
    </source>
</evidence>
<sequence length="288" mass="33481">MDSRIRHCRALVAEVDTFYREAGPPDAPVVLLPHGYPCSSFEFRNLMPRLADEWRLIAPDFPGFGYSSSPATFSCTFDGYAVWLNTFVEMLGLDRFVLYLHDFGSPIGARLAIMKPDRIVGQIIQNGDIPYEDALGPKYADIEKFWSLPADRMHAELRDAVTEENFREEFLNDVRPELSAIIPPDLWQLHWSLMTERRKNMAAELLSDLKANRDWFPIHRRYLQTYQPPTIIIWGPQDHYMPERSARAYLRDLPDAELHLLDGGHWLLETNLDEVAPLIRTFLNRLHW</sequence>
<organism evidence="2 3">
    <name type="scientific">Agrobacterium tumefaciens</name>
    <dbReference type="NCBI Taxonomy" id="358"/>
    <lineage>
        <taxon>Bacteria</taxon>
        <taxon>Pseudomonadati</taxon>
        <taxon>Pseudomonadota</taxon>
        <taxon>Alphaproteobacteria</taxon>
        <taxon>Hyphomicrobiales</taxon>
        <taxon>Rhizobiaceae</taxon>
        <taxon>Rhizobium/Agrobacterium group</taxon>
        <taxon>Agrobacterium</taxon>
        <taxon>Agrobacterium tumefaciens complex</taxon>
    </lineage>
</organism>
<dbReference type="Gene3D" id="3.40.50.1820">
    <property type="entry name" value="alpha/beta hydrolase"/>
    <property type="match status" value="1"/>
</dbReference>
<dbReference type="InterPro" id="IPR000073">
    <property type="entry name" value="AB_hydrolase_1"/>
</dbReference>
<dbReference type="InterPro" id="IPR051340">
    <property type="entry name" value="Haloalkane_dehalogenase"/>
</dbReference>
<dbReference type="EMBL" id="CP039898">
    <property type="protein sequence ID" value="QCL81718.1"/>
    <property type="molecule type" value="Genomic_DNA"/>
</dbReference>
<dbReference type="InterPro" id="IPR000639">
    <property type="entry name" value="Epox_hydrolase-like"/>
</dbReference>
<dbReference type="Pfam" id="PF00561">
    <property type="entry name" value="Abhydrolase_1"/>
    <property type="match status" value="1"/>
</dbReference>
<accession>A0AAE6BGX8</accession>
<dbReference type="InterPro" id="IPR029058">
    <property type="entry name" value="AB_hydrolase_fold"/>
</dbReference>
<proteinExistence type="predicted"/>